<comment type="caution">
    <text evidence="6">The sequence shown here is derived from an EMBL/GenBank/DDBJ whole genome shotgun (WGS) entry which is preliminary data.</text>
</comment>
<dbReference type="Pfam" id="PF04472">
    <property type="entry name" value="SepF"/>
    <property type="match status" value="1"/>
</dbReference>
<keyword evidence="5" id="KW-0963">Cytoplasm</keyword>
<evidence type="ECO:0000256" key="4">
    <source>
        <dbReference type="ARBA" id="ARBA00044936"/>
    </source>
</evidence>
<comment type="similarity">
    <text evidence="5">Belongs to the SepF family.</text>
</comment>
<keyword evidence="3 5" id="KW-0131">Cell cycle</keyword>
<evidence type="ECO:0000256" key="3">
    <source>
        <dbReference type="ARBA" id="ARBA00023306"/>
    </source>
</evidence>
<dbReference type="PANTHER" id="PTHR35798">
    <property type="entry name" value="CELL DIVISION PROTEIN SEPF"/>
    <property type="match status" value="1"/>
</dbReference>
<gene>
    <name evidence="5" type="primary">sepF</name>
    <name evidence="6" type="ORF">M2350_003428</name>
</gene>
<evidence type="ECO:0000256" key="1">
    <source>
        <dbReference type="ARBA" id="ARBA00022618"/>
    </source>
</evidence>
<sequence length="144" mass="15987">MNWLARLFRMEPPEVEEEEGENPTSSQGRLLPFKVVRNKKPAVWAITPRKLEDAVRAADRLIEGAAVFVNLQHIDSAKAQRIVDMLAGVSYALRGTFYEVGKRLFLFVPPNVPVGGDEETIRAISALFTGVGSSPENEVELPVR</sequence>
<proteinExistence type="inferred from homology"/>
<evidence type="ECO:0000256" key="2">
    <source>
        <dbReference type="ARBA" id="ARBA00023210"/>
    </source>
</evidence>
<evidence type="ECO:0000256" key="5">
    <source>
        <dbReference type="HAMAP-Rule" id="MF_01197"/>
    </source>
</evidence>
<name>A0ABT2EST0_9BACT</name>
<accession>A0ABT2EST0</accession>
<comment type="function">
    <text evidence="4 5">Cell division protein that is part of the divisome complex and is recruited early to the Z-ring. Probably stimulates Z-ring formation, perhaps through the cross-linking of FtsZ protofilaments. Its function overlaps with FtsA.</text>
</comment>
<dbReference type="InterPro" id="IPR038594">
    <property type="entry name" value="SepF-like_sf"/>
</dbReference>
<evidence type="ECO:0000313" key="6">
    <source>
        <dbReference type="EMBL" id="MCS3920987.1"/>
    </source>
</evidence>
<keyword evidence="1 5" id="KW-0132">Cell division</keyword>
<dbReference type="InterPro" id="IPR023052">
    <property type="entry name" value="Cell_div_SepF"/>
</dbReference>
<keyword evidence="2 5" id="KW-0717">Septation</keyword>
<dbReference type="Gene3D" id="3.30.110.150">
    <property type="entry name" value="SepF-like protein"/>
    <property type="match status" value="1"/>
</dbReference>
<protein>
    <recommendedName>
        <fullName evidence="5">Cell division protein SepF</fullName>
    </recommendedName>
</protein>
<keyword evidence="7" id="KW-1185">Reference proteome</keyword>
<comment type="subunit">
    <text evidence="5">Homodimer. Interacts with FtsZ.</text>
</comment>
<dbReference type="Proteomes" id="UP001204798">
    <property type="component" value="Unassembled WGS sequence"/>
</dbReference>
<evidence type="ECO:0000313" key="7">
    <source>
        <dbReference type="Proteomes" id="UP001204798"/>
    </source>
</evidence>
<dbReference type="GO" id="GO:0051301">
    <property type="term" value="P:cell division"/>
    <property type="evidence" value="ECO:0007669"/>
    <property type="project" value="UniProtKB-KW"/>
</dbReference>
<dbReference type="RefSeq" id="WP_259101620.1">
    <property type="nucleotide sequence ID" value="NZ_CP130454.1"/>
</dbReference>
<dbReference type="EMBL" id="JANUCP010000008">
    <property type="protein sequence ID" value="MCS3920987.1"/>
    <property type="molecule type" value="Genomic_DNA"/>
</dbReference>
<reference evidence="6 7" key="1">
    <citation type="submission" date="2022-08" db="EMBL/GenBank/DDBJ databases">
        <title>Bacterial and archaeal communities from various locations to study Microbial Dark Matter (Phase II).</title>
        <authorList>
            <person name="Stepanauskas R."/>
        </authorList>
    </citation>
    <scope>NUCLEOTIDE SEQUENCE [LARGE SCALE GENOMIC DNA]</scope>
    <source>
        <strain evidence="6 7">PD1</strain>
    </source>
</reference>
<organism evidence="6 7">
    <name type="scientific">Candidatus Fervidibacter sacchari</name>
    <dbReference type="NCBI Taxonomy" id="1448929"/>
    <lineage>
        <taxon>Bacteria</taxon>
        <taxon>Candidatus Fervidibacterota</taxon>
        <taxon>Candidatus Fervidibacter</taxon>
    </lineage>
</organism>
<comment type="subcellular location">
    <subcellularLocation>
        <location evidence="5">Cytoplasm</location>
    </subcellularLocation>
    <text evidence="5">Localizes to the division site, in a FtsZ-dependent manner.</text>
</comment>
<dbReference type="PANTHER" id="PTHR35798:SF1">
    <property type="entry name" value="CELL DIVISION PROTEIN SEPF"/>
    <property type="match status" value="1"/>
</dbReference>
<dbReference type="HAMAP" id="MF_01197">
    <property type="entry name" value="SepF"/>
    <property type="match status" value="1"/>
</dbReference>
<dbReference type="InterPro" id="IPR007561">
    <property type="entry name" value="Cell_div_SepF/SepF-rel"/>
</dbReference>